<evidence type="ECO:0000256" key="4">
    <source>
        <dbReference type="ARBA" id="ARBA00022679"/>
    </source>
</evidence>
<comment type="subcellular location">
    <subcellularLocation>
        <location evidence="1">Cell membrane</location>
        <topology evidence="1">Multi-pass membrane protein</topology>
    </subcellularLocation>
</comment>
<name>A0A4R8MVT9_LEPME</name>
<evidence type="ECO:0000313" key="11">
    <source>
        <dbReference type="Proteomes" id="UP000294684"/>
    </source>
</evidence>
<evidence type="ECO:0000256" key="5">
    <source>
        <dbReference type="ARBA" id="ARBA00022692"/>
    </source>
</evidence>
<dbReference type="PANTHER" id="PTHR33908:SF3">
    <property type="entry name" value="UNDECAPRENYL PHOSPHATE-ALPHA-4-AMINO-4-DEOXY-L-ARABINOSE ARABINOSYL TRANSFERASE"/>
    <property type="match status" value="1"/>
</dbReference>
<gene>
    <name evidence="10" type="ORF">CLV96_1258</name>
</gene>
<comment type="caution">
    <text evidence="10">The sequence shown here is derived from an EMBL/GenBank/DDBJ whole genome shotgun (WGS) entry which is preliminary data.</text>
</comment>
<organism evidence="10 11">
    <name type="scientific">Leptospira meyeri</name>
    <dbReference type="NCBI Taxonomy" id="29508"/>
    <lineage>
        <taxon>Bacteria</taxon>
        <taxon>Pseudomonadati</taxon>
        <taxon>Spirochaetota</taxon>
        <taxon>Spirochaetia</taxon>
        <taxon>Leptospirales</taxon>
        <taxon>Leptospiraceae</taxon>
        <taxon>Leptospira</taxon>
    </lineage>
</organism>
<feature type="transmembrane region" description="Helical" evidence="8">
    <location>
        <begin position="387"/>
        <end position="406"/>
    </location>
</feature>
<keyword evidence="5 8" id="KW-0812">Transmembrane</keyword>
<feature type="domain" description="Glycosyltransferase RgtA/B/C/D-like" evidence="9">
    <location>
        <begin position="85"/>
        <end position="241"/>
    </location>
</feature>
<feature type="transmembrane region" description="Helical" evidence="8">
    <location>
        <begin position="130"/>
        <end position="148"/>
    </location>
</feature>
<feature type="transmembrane region" description="Helical" evidence="8">
    <location>
        <begin position="183"/>
        <end position="216"/>
    </location>
</feature>
<dbReference type="GO" id="GO:0009103">
    <property type="term" value="P:lipopolysaccharide biosynthetic process"/>
    <property type="evidence" value="ECO:0007669"/>
    <property type="project" value="UniProtKB-ARBA"/>
</dbReference>
<feature type="transmembrane region" description="Helical" evidence="8">
    <location>
        <begin position="105"/>
        <end position="123"/>
    </location>
</feature>
<evidence type="ECO:0000259" key="9">
    <source>
        <dbReference type="Pfam" id="PF13231"/>
    </source>
</evidence>
<dbReference type="Pfam" id="PF13231">
    <property type="entry name" value="PMT_2"/>
    <property type="match status" value="1"/>
</dbReference>
<sequence>MDTKPKTQFRFDKEAWVPSREIVKFLSVHRTFLILLFVLTVFLFYGNSSPLVDQDEAAYAGFSRNMVENGDYLRMEFPYSTPHRKPPLHFWTTAVFFKWFGVSEWVLRLFPALCILGTTLLTYHLANVMFGSRTALYAFSILSFSLYFPLNGKIALVDSLLVFFGMSGFVSLYHWIKSNKKRFVFLFWLSVCLGLLVKGPPILIFLGGTCALLLSINQIRSWIWKLHPFLWFPLAILPLFLWGYLSWQKDNGELIRWMLDWYIFRRATDPVFGQSGPPGTYLMLFVVTLFPWTRIYLSFLYENGWKLFALLRTNGFKIFKNLFPWEWKEMDYTFTPKRFLFLGLVFSWIFYEVLASKLPSYPLSAYPILSILLGDQLSRKHNQIYMYRIYLTVALVMAAIISFMILPKFAEIRKDTKNLARIVSGYVPKEKTLHSFGAHGIPSFAFYYNRPIIEISWKDIQTTKGYLFVSDSDYQVWKEMGVYWEPVGEPFSLYAYDRNKKLNLRLVKTIEP</sequence>
<dbReference type="GeneID" id="79826581"/>
<feature type="transmembrane region" description="Helical" evidence="8">
    <location>
        <begin position="21"/>
        <end position="45"/>
    </location>
</feature>
<evidence type="ECO:0000256" key="6">
    <source>
        <dbReference type="ARBA" id="ARBA00022989"/>
    </source>
</evidence>
<keyword evidence="6 8" id="KW-1133">Transmembrane helix</keyword>
<feature type="transmembrane region" description="Helical" evidence="8">
    <location>
        <begin position="228"/>
        <end position="247"/>
    </location>
</feature>
<dbReference type="EMBL" id="SORO01000001">
    <property type="protein sequence ID" value="TDY72268.1"/>
    <property type="molecule type" value="Genomic_DNA"/>
</dbReference>
<proteinExistence type="predicted"/>
<reference evidence="10 11" key="1">
    <citation type="submission" date="2019-03" db="EMBL/GenBank/DDBJ databases">
        <title>Genomic Encyclopedia of Archaeal and Bacterial Type Strains, Phase II (KMG-II): from individual species to whole genera.</title>
        <authorList>
            <person name="Goeker M."/>
        </authorList>
    </citation>
    <scope>NUCLEOTIDE SEQUENCE [LARGE SCALE GENOMIC DNA]</scope>
    <source>
        <strain evidence="10 11">DSM 21537</strain>
    </source>
</reference>
<keyword evidence="4 10" id="KW-0808">Transferase</keyword>
<dbReference type="AlphaFoldDB" id="A0A4R8MVT9"/>
<dbReference type="GO" id="GO:0010041">
    <property type="term" value="P:response to iron(III) ion"/>
    <property type="evidence" value="ECO:0007669"/>
    <property type="project" value="TreeGrafter"/>
</dbReference>
<feature type="transmembrane region" description="Helical" evidence="8">
    <location>
        <begin position="154"/>
        <end position="176"/>
    </location>
</feature>
<evidence type="ECO:0000256" key="7">
    <source>
        <dbReference type="ARBA" id="ARBA00023136"/>
    </source>
</evidence>
<evidence type="ECO:0000256" key="2">
    <source>
        <dbReference type="ARBA" id="ARBA00022475"/>
    </source>
</evidence>
<dbReference type="OrthoDB" id="318261at2"/>
<keyword evidence="7 8" id="KW-0472">Membrane</keyword>
<keyword evidence="3 10" id="KW-0328">Glycosyltransferase</keyword>
<dbReference type="GO" id="GO:0016763">
    <property type="term" value="F:pentosyltransferase activity"/>
    <property type="evidence" value="ECO:0007669"/>
    <property type="project" value="TreeGrafter"/>
</dbReference>
<dbReference type="STRING" id="1193051.LEP1GSC017_2699"/>
<dbReference type="RefSeq" id="WP_004785466.1">
    <property type="nucleotide sequence ID" value="NZ_SORO01000001.1"/>
</dbReference>
<dbReference type="GO" id="GO:0005886">
    <property type="term" value="C:plasma membrane"/>
    <property type="evidence" value="ECO:0007669"/>
    <property type="project" value="UniProtKB-SubCell"/>
</dbReference>
<keyword evidence="2" id="KW-1003">Cell membrane</keyword>
<dbReference type="PANTHER" id="PTHR33908">
    <property type="entry name" value="MANNOSYLTRANSFERASE YKCB-RELATED"/>
    <property type="match status" value="1"/>
</dbReference>
<evidence type="ECO:0000256" key="3">
    <source>
        <dbReference type="ARBA" id="ARBA00022676"/>
    </source>
</evidence>
<protein>
    <submittedName>
        <fullName evidence="10">Dolichyl-phosphate-mannose-protein mannosyltransferase</fullName>
    </submittedName>
</protein>
<evidence type="ECO:0000313" key="10">
    <source>
        <dbReference type="EMBL" id="TDY72268.1"/>
    </source>
</evidence>
<dbReference type="InterPro" id="IPR050297">
    <property type="entry name" value="LipidA_mod_glycosyltrf_83"/>
</dbReference>
<keyword evidence="11" id="KW-1185">Reference proteome</keyword>
<dbReference type="Proteomes" id="UP000294684">
    <property type="component" value="Unassembled WGS sequence"/>
</dbReference>
<dbReference type="InterPro" id="IPR038731">
    <property type="entry name" value="RgtA/B/C-like"/>
</dbReference>
<accession>A0A4R8MVT9</accession>
<evidence type="ECO:0000256" key="1">
    <source>
        <dbReference type="ARBA" id="ARBA00004651"/>
    </source>
</evidence>
<feature type="transmembrane region" description="Helical" evidence="8">
    <location>
        <begin position="339"/>
        <end position="355"/>
    </location>
</feature>
<evidence type="ECO:0000256" key="8">
    <source>
        <dbReference type="SAM" id="Phobius"/>
    </source>
</evidence>